<dbReference type="PANTHER" id="PTHR12970:SF1">
    <property type="entry name" value="PROTEASOME ASSEMBLY CHAPERONE 2"/>
    <property type="match status" value="1"/>
</dbReference>
<gene>
    <name evidence="1" type="ORF">WJX72_008698</name>
</gene>
<reference evidence="1 2" key="1">
    <citation type="journal article" date="2024" name="Nat. Commun.">
        <title>Phylogenomics reveals the evolutionary origins of lichenization in chlorophyte algae.</title>
        <authorList>
            <person name="Puginier C."/>
            <person name="Libourel C."/>
            <person name="Otte J."/>
            <person name="Skaloud P."/>
            <person name="Haon M."/>
            <person name="Grisel S."/>
            <person name="Petersen M."/>
            <person name="Berrin J.G."/>
            <person name="Delaux P.M."/>
            <person name="Dal Grande F."/>
            <person name="Keller J."/>
        </authorList>
    </citation>
    <scope>NUCLEOTIDE SEQUENCE [LARGE SCALE GENOMIC DNA]</scope>
    <source>
        <strain evidence="1 2">SAG 2043</strain>
    </source>
</reference>
<organism evidence="1 2">
    <name type="scientific">[Myrmecia] bisecta</name>
    <dbReference type="NCBI Taxonomy" id="41462"/>
    <lineage>
        <taxon>Eukaryota</taxon>
        <taxon>Viridiplantae</taxon>
        <taxon>Chlorophyta</taxon>
        <taxon>core chlorophytes</taxon>
        <taxon>Trebouxiophyceae</taxon>
        <taxon>Trebouxiales</taxon>
        <taxon>Trebouxiaceae</taxon>
        <taxon>Myrmecia</taxon>
    </lineage>
</organism>
<dbReference type="Proteomes" id="UP001489004">
    <property type="component" value="Unassembled WGS sequence"/>
</dbReference>
<evidence type="ECO:0000313" key="1">
    <source>
        <dbReference type="EMBL" id="KAK9817034.1"/>
    </source>
</evidence>
<keyword evidence="2" id="KW-1185">Reference proteome</keyword>
<dbReference type="EMBL" id="JALJOR010000005">
    <property type="protein sequence ID" value="KAK9817034.1"/>
    <property type="molecule type" value="Genomic_DNA"/>
</dbReference>
<name>A0AAW1Q9U1_9CHLO</name>
<dbReference type="GO" id="GO:0005634">
    <property type="term" value="C:nucleus"/>
    <property type="evidence" value="ECO:0007669"/>
    <property type="project" value="TreeGrafter"/>
</dbReference>
<dbReference type="InterPro" id="IPR038389">
    <property type="entry name" value="PSMG2_sf"/>
</dbReference>
<evidence type="ECO:0000313" key="2">
    <source>
        <dbReference type="Proteomes" id="UP001489004"/>
    </source>
</evidence>
<dbReference type="GO" id="GO:0005829">
    <property type="term" value="C:cytosol"/>
    <property type="evidence" value="ECO:0007669"/>
    <property type="project" value="TreeGrafter"/>
</dbReference>
<dbReference type="PANTHER" id="PTHR12970">
    <property type="entry name" value="PROTEASOME ASSEMBLY CHAPERONE 2"/>
    <property type="match status" value="1"/>
</dbReference>
<proteinExistence type="predicted"/>
<sequence length="197" mass="21465">MEFFPRADLLCPLPGSTLLLPGPSAGNVGQLAIDVLICSLGATCVGQLEDVSVLPLAAWIQQSGFRQVVLLGSLEGRERRDGQLADLRTRFFASSPSLAADCPRLEDPQKEEKPYIERLAGPWPLIRQVSALQLPLLAFLQWVSEGDNSRDALEVAEAAAGYLRLPMLGAAPAQHRQWKLPPSWQSVYGRGASMDVY</sequence>
<accession>A0AAW1Q9U1</accession>
<dbReference type="AlphaFoldDB" id="A0AAW1Q9U1"/>
<dbReference type="InterPro" id="IPR016562">
    <property type="entry name" value="Proteasome_assmbl_chp_2_euk"/>
</dbReference>
<dbReference type="Gene3D" id="3.40.50.10900">
    <property type="entry name" value="PAC-like subunit"/>
    <property type="match status" value="2"/>
</dbReference>
<evidence type="ECO:0008006" key="3">
    <source>
        <dbReference type="Google" id="ProtNLM"/>
    </source>
</evidence>
<comment type="caution">
    <text evidence="1">The sequence shown here is derived from an EMBL/GenBank/DDBJ whole genome shotgun (WGS) entry which is preliminary data.</text>
</comment>
<dbReference type="GO" id="GO:0043248">
    <property type="term" value="P:proteasome assembly"/>
    <property type="evidence" value="ECO:0007669"/>
    <property type="project" value="TreeGrafter"/>
</dbReference>
<protein>
    <recommendedName>
        <fullName evidence="3">Proteasome assembly chaperone 2</fullName>
    </recommendedName>
</protein>